<dbReference type="GO" id="GO:0006950">
    <property type="term" value="P:response to stress"/>
    <property type="evidence" value="ECO:0007669"/>
    <property type="project" value="TreeGrafter"/>
</dbReference>
<gene>
    <name evidence="5" type="ORF">LJ757_03830</name>
</gene>
<evidence type="ECO:0000256" key="2">
    <source>
        <dbReference type="ARBA" id="ARBA00023125"/>
    </source>
</evidence>
<evidence type="ECO:0000256" key="1">
    <source>
        <dbReference type="ARBA" id="ARBA00023015"/>
    </source>
</evidence>
<accession>A0A9X1SBU2</accession>
<proteinExistence type="predicted"/>
<dbReference type="PANTHER" id="PTHR33164:SF104">
    <property type="entry name" value="TRANSCRIPTIONAL REGULATORY PROTEIN"/>
    <property type="match status" value="1"/>
</dbReference>
<dbReference type="PROSITE" id="PS50995">
    <property type="entry name" value="HTH_MARR_2"/>
    <property type="match status" value="1"/>
</dbReference>
<dbReference type="Pfam" id="PF01047">
    <property type="entry name" value="MarR"/>
    <property type="match status" value="1"/>
</dbReference>
<dbReference type="Proteomes" id="UP001139158">
    <property type="component" value="Unassembled WGS sequence"/>
</dbReference>
<protein>
    <submittedName>
        <fullName evidence="5">MarR family transcriptional regulator</fullName>
    </submittedName>
</protein>
<sequence length="160" mass="18245">MSSETNGVSPLKQTAETWESLFRAQVSVMRRLQRDPEFKELTMREYDVLFNLSRCPTGWTRLNELNEHLLISQPSLSRMMDRLEGKGLVQRRPALNDQRGVELSLTDEGRAVQKRLGRIHVRGIHELLAPSLTQEELVQLKALTDKLLAGLQPEAKSNQA</sequence>
<dbReference type="PROSITE" id="PS01117">
    <property type="entry name" value="HTH_MARR_1"/>
    <property type="match status" value="1"/>
</dbReference>
<evidence type="ECO:0000313" key="5">
    <source>
        <dbReference type="EMBL" id="MCC3296936.1"/>
    </source>
</evidence>
<keyword evidence="1" id="KW-0805">Transcription regulation</keyword>
<evidence type="ECO:0000313" key="6">
    <source>
        <dbReference type="Proteomes" id="UP001139158"/>
    </source>
</evidence>
<dbReference type="GO" id="GO:0003677">
    <property type="term" value="F:DNA binding"/>
    <property type="evidence" value="ECO:0007669"/>
    <property type="project" value="UniProtKB-KW"/>
</dbReference>
<keyword evidence="3" id="KW-0804">Transcription</keyword>
<dbReference type="InterPro" id="IPR036388">
    <property type="entry name" value="WH-like_DNA-bd_sf"/>
</dbReference>
<dbReference type="InterPro" id="IPR000835">
    <property type="entry name" value="HTH_MarR-typ"/>
</dbReference>
<dbReference type="AlphaFoldDB" id="A0A9X1SBU2"/>
<dbReference type="InterPro" id="IPR036390">
    <property type="entry name" value="WH_DNA-bd_sf"/>
</dbReference>
<dbReference type="InterPro" id="IPR023187">
    <property type="entry name" value="Tscrpt_reg_MarR-type_CS"/>
</dbReference>
<dbReference type="PRINTS" id="PR00598">
    <property type="entry name" value="HTHMARR"/>
</dbReference>
<dbReference type="GO" id="GO:0003700">
    <property type="term" value="F:DNA-binding transcription factor activity"/>
    <property type="evidence" value="ECO:0007669"/>
    <property type="project" value="InterPro"/>
</dbReference>
<dbReference type="Gene3D" id="1.10.10.10">
    <property type="entry name" value="Winged helix-like DNA-binding domain superfamily/Winged helix DNA-binding domain"/>
    <property type="match status" value="1"/>
</dbReference>
<dbReference type="SUPFAM" id="SSF46785">
    <property type="entry name" value="Winged helix' DNA-binding domain"/>
    <property type="match status" value="1"/>
</dbReference>
<keyword evidence="2" id="KW-0238">DNA-binding</keyword>
<evidence type="ECO:0000259" key="4">
    <source>
        <dbReference type="PROSITE" id="PS50995"/>
    </source>
</evidence>
<name>A0A9X1SBU2_9MICC</name>
<dbReference type="EMBL" id="JAJFZV010000003">
    <property type="protein sequence ID" value="MCC3296936.1"/>
    <property type="molecule type" value="Genomic_DNA"/>
</dbReference>
<keyword evidence="6" id="KW-1185">Reference proteome</keyword>
<feature type="domain" description="HTH marR-type" evidence="4">
    <location>
        <begin position="18"/>
        <end position="149"/>
    </location>
</feature>
<reference evidence="5" key="1">
    <citation type="submission" date="2021-10" db="EMBL/GenBank/DDBJ databases">
        <title>Novel species in genus Arthrobacter.</title>
        <authorList>
            <person name="Liu Y."/>
        </authorList>
    </citation>
    <scope>NUCLEOTIDE SEQUENCE</scope>
    <source>
        <strain evidence="5">Zg-Y453</strain>
    </source>
</reference>
<organism evidence="5 6">
    <name type="scientific">Arthrobacter caoxuetaonis</name>
    <dbReference type="NCBI Taxonomy" id="2886935"/>
    <lineage>
        <taxon>Bacteria</taxon>
        <taxon>Bacillati</taxon>
        <taxon>Actinomycetota</taxon>
        <taxon>Actinomycetes</taxon>
        <taxon>Micrococcales</taxon>
        <taxon>Micrococcaceae</taxon>
        <taxon>Arthrobacter</taxon>
    </lineage>
</organism>
<dbReference type="SMART" id="SM00347">
    <property type="entry name" value="HTH_MARR"/>
    <property type="match status" value="1"/>
</dbReference>
<comment type="caution">
    <text evidence="5">The sequence shown here is derived from an EMBL/GenBank/DDBJ whole genome shotgun (WGS) entry which is preliminary data.</text>
</comment>
<dbReference type="PANTHER" id="PTHR33164">
    <property type="entry name" value="TRANSCRIPTIONAL REGULATOR, MARR FAMILY"/>
    <property type="match status" value="1"/>
</dbReference>
<evidence type="ECO:0000256" key="3">
    <source>
        <dbReference type="ARBA" id="ARBA00023163"/>
    </source>
</evidence>
<dbReference type="RefSeq" id="WP_227894695.1">
    <property type="nucleotide sequence ID" value="NZ_CP099466.1"/>
</dbReference>
<dbReference type="InterPro" id="IPR039422">
    <property type="entry name" value="MarR/SlyA-like"/>
</dbReference>